<evidence type="ECO:0000313" key="2">
    <source>
        <dbReference type="EMBL" id="KZV50791.1"/>
    </source>
</evidence>
<proteinExistence type="predicted"/>
<accession>A0A2Z7CUP2</accession>
<gene>
    <name evidence="2" type="ORF">F511_11568</name>
</gene>
<evidence type="ECO:0000256" key="1">
    <source>
        <dbReference type="SAM" id="MobiDB-lite"/>
    </source>
</evidence>
<name>A0A2Z7CUP2_9LAMI</name>
<evidence type="ECO:0000313" key="3">
    <source>
        <dbReference type="Proteomes" id="UP000250235"/>
    </source>
</evidence>
<organism evidence="2 3">
    <name type="scientific">Dorcoceras hygrometricum</name>
    <dbReference type="NCBI Taxonomy" id="472368"/>
    <lineage>
        <taxon>Eukaryota</taxon>
        <taxon>Viridiplantae</taxon>
        <taxon>Streptophyta</taxon>
        <taxon>Embryophyta</taxon>
        <taxon>Tracheophyta</taxon>
        <taxon>Spermatophyta</taxon>
        <taxon>Magnoliopsida</taxon>
        <taxon>eudicotyledons</taxon>
        <taxon>Gunneridae</taxon>
        <taxon>Pentapetalae</taxon>
        <taxon>asterids</taxon>
        <taxon>lamiids</taxon>
        <taxon>Lamiales</taxon>
        <taxon>Gesneriaceae</taxon>
        <taxon>Didymocarpoideae</taxon>
        <taxon>Trichosporeae</taxon>
        <taxon>Loxocarpinae</taxon>
        <taxon>Dorcoceras</taxon>
    </lineage>
</organism>
<sequence length="70" mass="8272">MYHETYQTTVNPIPTFDIYESDNEVGVIYAPDSPSKPARKRTKRFTSQTETRTLKWGRCYRQGHSRRSCK</sequence>
<dbReference type="AlphaFoldDB" id="A0A2Z7CUP2"/>
<keyword evidence="3" id="KW-1185">Reference proteome</keyword>
<reference evidence="2 3" key="1">
    <citation type="journal article" date="2015" name="Proc. Natl. Acad. Sci. U.S.A.">
        <title>The resurrection genome of Boea hygrometrica: A blueprint for survival of dehydration.</title>
        <authorList>
            <person name="Xiao L."/>
            <person name="Yang G."/>
            <person name="Zhang L."/>
            <person name="Yang X."/>
            <person name="Zhao S."/>
            <person name="Ji Z."/>
            <person name="Zhou Q."/>
            <person name="Hu M."/>
            <person name="Wang Y."/>
            <person name="Chen M."/>
            <person name="Xu Y."/>
            <person name="Jin H."/>
            <person name="Xiao X."/>
            <person name="Hu G."/>
            <person name="Bao F."/>
            <person name="Hu Y."/>
            <person name="Wan P."/>
            <person name="Li L."/>
            <person name="Deng X."/>
            <person name="Kuang T."/>
            <person name="Xiang C."/>
            <person name="Zhu J.K."/>
            <person name="Oliver M.J."/>
            <person name="He Y."/>
        </authorList>
    </citation>
    <scope>NUCLEOTIDE SEQUENCE [LARGE SCALE GENOMIC DNA]</scope>
    <source>
        <strain evidence="3">cv. XS01</strain>
    </source>
</reference>
<feature type="region of interest" description="Disordered" evidence="1">
    <location>
        <begin position="29"/>
        <end position="50"/>
    </location>
</feature>
<dbReference type="Proteomes" id="UP000250235">
    <property type="component" value="Unassembled WGS sequence"/>
</dbReference>
<protein>
    <submittedName>
        <fullName evidence="2">Uncharacterized protein</fullName>
    </submittedName>
</protein>
<dbReference type="EMBL" id="KQ992334">
    <property type="protein sequence ID" value="KZV50791.1"/>
    <property type="molecule type" value="Genomic_DNA"/>
</dbReference>